<organism evidence="4 5">
    <name type="scientific">Candidatus Propionivibrio aalborgensis</name>
    <dbReference type="NCBI Taxonomy" id="1860101"/>
    <lineage>
        <taxon>Bacteria</taxon>
        <taxon>Pseudomonadati</taxon>
        <taxon>Pseudomonadota</taxon>
        <taxon>Betaproteobacteria</taxon>
        <taxon>Rhodocyclales</taxon>
        <taxon>Rhodocyclaceae</taxon>
        <taxon>Propionivibrio</taxon>
    </lineage>
</organism>
<dbReference type="Proteomes" id="UP000199600">
    <property type="component" value="Unassembled WGS sequence"/>
</dbReference>
<keyword evidence="2" id="KW-0732">Signal</keyword>
<name>A0A1A8Y1S5_9RHOO</name>
<dbReference type="AlphaFoldDB" id="A0A1A8Y1S5"/>
<feature type="signal peptide" evidence="2">
    <location>
        <begin position="1"/>
        <end position="24"/>
    </location>
</feature>
<dbReference type="Gene3D" id="3.40.50.10610">
    <property type="entry name" value="ABC-type transport auxiliary lipoprotein component"/>
    <property type="match status" value="1"/>
</dbReference>
<feature type="compositionally biased region" description="Polar residues" evidence="1">
    <location>
        <begin position="151"/>
        <end position="173"/>
    </location>
</feature>
<accession>A0A1A8Y1S5</accession>
<evidence type="ECO:0000313" key="5">
    <source>
        <dbReference type="Proteomes" id="UP000199600"/>
    </source>
</evidence>
<dbReference type="EMBL" id="FLQY01000382">
    <property type="protein sequence ID" value="SBT10906.1"/>
    <property type="molecule type" value="Genomic_DNA"/>
</dbReference>
<dbReference type="InterPro" id="IPR005586">
    <property type="entry name" value="ABC_trans_aux"/>
</dbReference>
<feature type="chain" id="PRO_5008381947" description="ABC-type transport auxiliary lipoprotein component domain-containing protein" evidence="2">
    <location>
        <begin position="25"/>
        <end position="209"/>
    </location>
</feature>
<evidence type="ECO:0000256" key="1">
    <source>
        <dbReference type="SAM" id="MobiDB-lite"/>
    </source>
</evidence>
<dbReference type="SUPFAM" id="SSF159594">
    <property type="entry name" value="XCC0632-like"/>
    <property type="match status" value="1"/>
</dbReference>
<dbReference type="RefSeq" id="WP_186412461.1">
    <property type="nucleotide sequence ID" value="NZ_FLQY01000382.1"/>
</dbReference>
<evidence type="ECO:0000256" key="2">
    <source>
        <dbReference type="SAM" id="SignalP"/>
    </source>
</evidence>
<keyword evidence="5" id="KW-1185">Reference proteome</keyword>
<dbReference type="Pfam" id="PF03886">
    <property type="entry name" value="ABC_trans_aux"/>
    <property type="match status" value="1"/>
</dbReference>
<feature type="region of interest" description="Disordered" evidence="1">
    <location>
        <begin position="149"/>
        <end position="176"/>
    </location>
</feature>
<reference evidence="4 5" key="1">
    <citation type="submission" date="2016-06" db="EMBL/GenBank/DDBJ databases">
        <authorList>
            <person name="Kjaerup R.B."/>
            <person name="Dalgaard T.S."/>
            <person name="Juul-Madsen H.R."/>
        </authorList>
    </citation>
    <scope>NUCLEOTIDE SEQUENCE [LARGE SCALE GENOMIC DNA]</scope>
    <source>
        <strain evidence="4">2</strain>
    </source>
</reference>
<feature type="domain" description="ABC-type transport auxiliary lipoprotein component" evidence="3">
    <location>
        <begin position="26"/>
        <end position="205"/>
    </location>
</feature>
<gene>
    <name evidence="4" type="ORF">PROAA_780007</name>
</gene>
<dbReference type="PROSITE" id="PS51257">
    <property type="entry name" value="PROKAR_LIPOPROTEIN"/>
    <property type="match status" value="1"/>
</dbReference>
<sequence>MRSLSTFVFLAVLLSACSSTPKTSYYTLSAAPLPSAAATSSGTSVIVGPVSLPDSLDQPLLVVQSGNNQVSMSEYHRWAGSLKGDIGRVIAVNLAHDLGTARVWSYAQSIQTNADYQVLIDVQSFDAKLGDAVELDVLWTILPAASKATPGMTTSAKSTPRPSADPGSNQKSGRTLVHEPVSGAGFEPLVAAQSRALVRVSADIAKAIR</sequence>
<evidence type="ECO:0000259" key="3">
    <source>
        <dbReference type="Pfam" id="PF03886"/>
    </source>
</evidence>
<evidence type="ECO:0000313" key="4">
    <source>
        <dbReference type="EMBL" id="SBT10906.1"/>
    </source>
</evidence>
<proteinExistence type="predicted"/>
<protein>
    <recommendedName>
        <fullName evidence="3">ABC-type transport auxiliary lipoprotein component domain-containing protein</fullName>
    </recommendedName>
</protein>